<dbReference type="Proteomes" id="UP000199580">
    <property type="component" value="Unassembled WGS sequence"/>
</dbReference>
<accession>A0A1G9BXJ9</accession>
<proteinExistence type="predicted"/>
<dbReference type="AlphaFoldDB" id="A0A1G9BXJ9"/>
<dbReference type="EMBL" id="FNEZ01000006">
    <property type="protein sequence ID" value="SDK44191.1"/>
    <property type="molecule type" value="Genomic_DNA"/>
</dbReference>
<reference evidence="1 2" key="1">
    <citation type="submission" date="2016-10" db="EMBL/GenBank/DDBJ databases">
        <authorList>
            <person name="de Groot N.N."/>
        </authorList>
    </citation>
    <scope>NUCLEOTIDE SEQUENCE [LARGE SCALE GENOMIC DNA]</scope>
    <source>
        <strain evidence="1 2">CGMCC 1.10076</strain>
    </source>
</reference>
<dbReference type="STRING" id="1128970.SAMN04487935_3392"/>
<name>A0A1G9BXJ9_9FLAO</name>
<protein>
    <submittedName>
        <fullName evidence="1">Uncharacterized protein</fullName>
    </submittedName>
</protein>
<evidence type="ECO:0000313" key="1">
    <source>
        <dbReference type="EMBL" id="SDK44191.1"/>
    </source>
</evidence>
<keyword evidence="2" id="KW-1185">Reference proteome</keyword>
<evidence type="ECO:0000313" key="2">
    <source>
        <dbReference type="Proteomes" id="UP000199580"/>
    </source>
</evidence>
<sequence length="106" mass="12163">MLFKQISVYFCAMKTVVKLVLFLFVFFLATPTIVSLIEKNCNTSMFYSMSEEEHVHHKEIKAEIKTDFCYVIPCISENTSSLIHSENLSKHDNISASIFIPPPEQV</sequence>
<organism evidence="1 2">
    <name type="scientific">Flavobacterium noncentrifugens</name>
    <dbReference type="NCBI Taxonomy" id="1128970"/>
    <lineage>
        <taxon>Bacteria</taxon>
        <taxon>Pseudomonadati</taxon>
        <taxon>Bacteroidota</taxon>
        <taxon>Flavobacteriia</taxon>
        <taxon>Flavobacteriales</taxon>
        <taxon>Flavobacteriaceae</taxon>
        <taxon>Flavobacterium</taxon>
    </lineage>
</organism>
<gene>
    <name evidence="1" type="ORF">SAMN04487935_3392</name>
</gene>